<keyword evidence="3" id="KW-1185">Reference proteome</keyword>
<proteinExistence type="predicted"/>
<comment type="caution">
    <text evidence="2">The sequence shown here is derived from an EMBL/GenBank/DDBJ whole genome shotgun (WGS) entry which is preliminary data.</text>
</comment>
<reference evidence="2" key="1">
    <citation type="submission" date="2023-05" db="EMBL/GenBank/DDBJ databases">
        <title>Nepenthes gracilis genome sequencing.</title>
        <authorList>
            <person name="Fukushima K."/>
        </authorList>
    </citation>
    <scope>NUCLEOTIDE SEQUENCE</scope>
    <source>
        <strain evidence="2">SING2019-196</strain>
    </source>
</reference>
<organism evidence="2 3">
    <name type="scientific">Nepenthes gracilis</name>
    <name type="common">Slender pitcher plant</name>
    <dbReference type="NCBI Taxonomy" id="150966"/>
    <lineage>
        <taxon>Eukaryota</taxon>
        <taxon>Viridiplantae</taxon>
        <taxon>Streptophyta</taxon>
        <taxon>Embryophyta</taxon>
        <taxon>Tracheophyta</taxon>
        <taxon>Spermatophyta</taxon>
        <taxon>Magnoliopsida</taxon>
        <taxon>eudicotyledons</taxon>
        <taxon>Gunneridae</taxon>
        <taxon>Pentapetalae</taxon>
        <taxon>Caryophyllales</taxon>
        <taxon>Nepenthaceae</taxon>
        <taxon>Nepenthes</taxon>
    </lineage>
</organism>
<accession>A0AAD3T1T1</accession>
<feature type="compositionally biased region" description="Basic residues" evidence="1">
    <location>
        <begin position="83"/>
        <end position="96"/>
    </location>
</feature>
<evidence type="ECO:0000313" key="2">
    <source>
        <dbReference type="EMBL" id="GMH20507.1"/>
    </source>
</evidence>
<gene>
    <name evidence="2" type="ORF">Nepgr_022348</name>
</gene>
<protein>
    <submittedName>
        <fullName evidence="2">Uncharacterized protein</fullName>
    </submittedName>
</protein>
<evidence type="ECO:0000313" key="3">
    <source>
        <dbReference type="Proteomes" id="UP001279734"/>
    </source>
</evidence>
<dbReference type="AlphaFoldDB" id="A0AAD3T1T1"/>
<sequence>MAVPTLPITAPAINKRPEDITREFKDPAATFVNYSARDLPLRVQLEINGQEFINKGSSQELDASILEDKDDFEPPPPTILSRPRMRNRGQPHHLSM</sequence>
<evidence type="ECO:0000256" key="1">
    <source>
        <dbReference type="SAM" id="MobiDB-lite"/>
    </source>
</evidence>
<dbReference type="EMBL" id="BSYO01000022">
    <property type="protein sequence ID" value="GMH20507.1"/>
    <property type="molecule type" value="Genomic_DNA"/>
</dbReference>
<dbReference type="Proteomes" id="UP001279734">
    <property type="component" value="Unassembled WGS sequence"/>
</dbReference>
<feature type="region of interest" description="Disordered" evidence="1">
    <location>
        <begin position="56"/>
        <end position="96"/>
    </location>
</feature>
<name>A0AAD3T1T1_NEPGR</name>